<reference evidence="1" key="1">
    <citation type="submission" date="2019-11" db="EMBL/GenBank/DDBJ databases">
        <title>Acidithiobacillus ferrianus sp. nov.: a facultatively anaerobic and extremely acidophilic chemolithoautotroph.</title>
        <authorList>
            <person name="Norris P.R."/>
            <person name="Falagan C."/>
            <person name="Moya-Beltran A."/>
            <person name="Castro M."/>
            <person name="Quatrini R."/>
            <person name="Johnson D.B."/>
        </authorList>
    </citation>
    <scope>NUCLEOTIDE SEQUENCE [LARGE SCALE GENOMIC DNA]</scope>
    <source>
        <strain evidence="1">MG</strain>
    </source>
</reference>
<sequence length="388" mass="41507">MPKQLKPVVLAIGLLTGFTGITHADGFSIPPPIKFNAGPLGELDVQGVLSGMGFAQTNPSGSGLNGKNFGTAISNGLISVSKPSGLVQFYLTAGAYNFPNLGQPFHSASTAIQDFTALPSAYLTIAPMSDFSISIGQLPTLIGYTGTFDYNRMNIEGGFPWTIQPSFSRGVQANYSYGPISASVSWNDGYFSNRYNVISGLLTYTINSENSVSLYAAGNTGHTGIVSDTSSLVFSKNGYVDSSLVYDNSDIYGLYYTYSGSDFTITPEVQYMYTPVNQAFGTTQSSSDISAMIHADYYINKNWSIAAGVDYEKSSSTGEGSTATGGYFGYGPGSSAFGLMITPTYVDDGYFIRDELSYVRLTNFSSGFGQNATSPDQIRDIVETGFWF</sequence>
<dbReference type="Pfam" id="PF07642">
    <property type="entry name" value="BBP2"/>
    <property type="match status" value="1"/>
</dbReference>
<dbReference type="InterPro" id="IPR011486">
    <property type="entry name" value="BBP2"/>
</dbReference>
<dbReference type="RefSeq" id="WP_163098369.1">
    <property type="nucleotide sequence ID" value="NZ_CP127523.1"/>
</dbReference>
<dbReference type="EMBL" id="WNJL01000037">
    <property type="protein sequence ID" value="NDU43136.1"/>
    <property type="molecule type" value="Genomic_DNA"/>
</dbReference>
<name>A0A845U6Y4_9PROT</name>
<proteinExistence type="predicted"/>
<dbReference type="AlphaFoldDB" id="A0A845U6Y4"/>
<organism evidence="1">
    <name type="scientific">Acidithiobacillus ferrianus</name>
    <dbReference type="NCBI Taxonomy" id="2678518"/>
    <lineage>
        <taxon>Bacteria</taxon>
        <taxon>Pseudomonadati</taxon>
        <taxon>Pseudomonadota</taxon>
        <taxon>Acidithiobacillia</taxon>
        <taxon>Acidithiobacillales</taxon>
        <taxon>Acidithiobacillaceae</taxon>
        <taxon>Acidithiobacillus</taxon>
    </lineage>
</organism>
<evidence type="ECO:0000313" key="1">
    <source>
        <dbReference type="EMBL" id="NDU43136.1"/>
    </source>
</evidence>
<gene>
    <name evidence="1" type="ORF">GL267_10970</name>
</gene>
<protein>
    <submittedName>
        <fullName evidence="1">Outer membrane beta-barrel protein</fullName>
    </submittedName>
</protein>
<comment type="caution">
    <text evidence="1">The sequence shown here is derived from an EMBL/GenBank/DDBJ whole genome shotgun (WGS) entry which is preliminary data.</text>
</comment>
<accession>A0A845U6Y4</accession>